<protein>
    <submittedName>
        <fullName evidence="5">Helix-turn-helix transcriptional regulator</fullName>
    </submittedName>
</protein>
<dbReference type="PANTHER" id="PTHR46796">
    <property type="entry name" value="HTH-TYPE TRANSCRIPTIONAL ACTIVATOR RHAS-RELATED"/>
    <property type="match status" value="1"/>
</dbReference>
<dbReference type="PROSITE" id="PS00041">
    <property type="entry name" value="HTH_ARAC_FAMILY_1"/>
    <property type="match status" value="1"/>
</dbReference>
<feature type="domain" description="HTH araC/xylS-type" evidence="4">
    <location>
        <begin position="199"/>
        <end position="297"/>
    </location>
</feature>
<accession>A0ABX2M9C2</accession>
<dbReference type="EMBL" id="JABFMT010000042">
    <property type="protein sequence ID" value="NUU04419.1"/>
    <property type="molecule type" value="Genomic_DNA"/>
</dbReference>
<dbReference type="Gene3D" id="1.10.10.60">
    <property type="entry name" value="Homeodomain-like"/>
    <property type="match status" value="2"/>
</dbReference>
<comment type="caution">
    <text evidence="5">The sequence shown here is derived from an EMBL/GenBank/DDBJ whole genome shotgun (WGS) entry which is preliminary data.</text>
</comment>
<keyword evidence="1" id="KW-0805">Transcription regulation</keyword>
<proteinExistence type="predicted"/>
<dbReference type="InterPro" id="IPR018062">
    <property type="entry name" value="HTH_AraC-typ_CS"/>
</dbReference>
<dbReference type="SMART" id="SM00342">
    <property type="entry name" value="HTH_ARAC"/>
    <property type="match status" value="1"/>
</dbReference>
<dbReference type="InterPro" id="IPR018060">
    <property type="entry name" value="HTH_AraC"/>
</dbReference>
<reference evidence="5 6" key="1">
    <citation type="journal article" date="2020" name="Front. Plant Sci.">
        <title>Isolation of Rhizosphere Bacteria That Improve Quality and Water Stress Tolerance in Greenhouse Ornamentals.</title>
        <authorList>
            <person name="Nordstedt N.P."/>
            <person name="Jones M.L."/>
        </authorList>
    </citation>
    <scope>NUCLEOTIDE SEQUENCE [LARGE SCALE GENOMIC DNA]</scope>
    <source>
        <strain evidence="5 6">C6C2</strain>
    </source>
</reference>
<keyword evidence="3" id="KW-0804">Transcription</keyword>
<dbReference type="PANTHER" id="PTHR46796:SF14">
    <property type="entry name" value="TRANSCRIPTIONAL REGULATORY PROTEIN"/>
    <property type="match status" value="1"/>
</dbReference>
<evidence type="ECO:0000256" key="1">
    <source>
        <dbReference type="ARBA" id="ARBA00023015"/>
    </source>
</evidence>
<evidence type="ECO:0000313" key="6">
    <source>
        <dbReference type="Proteomes" id="UP000536746"/>
    </source>
</evidence>
<dbReference type="InterPro" id="IPR009057">
    <property type="entry name" value="Homeodomain-like_sf"/>
</dbReference>
<dbReference type="RefSeq" id="WP_175354940.1">
    <property type="nucleotide sequence ID" value="NZ_JABFMT010000042.1"/>
</dbReference>
<name>A0ABX2M9C2_9BURK</name>
<dbReference type="SUPFAM" id="SSF46689">
    <property type="entry name" value="Homeodomain-like"/>
    <property type="match status" value="2"/>
</dbReference>
<gene>
    <name evidence="5" type="ORF">HNO84_22670</name>
</gene>
<dbReference type="Proteomes" id="UP000536746">
    <property type="component" value="Unassembled WGS sequence"/>
</dbReference>
<organism evidence="5 6">
    <name type="scientific">Herbaspirillum robiniae</name>
    <dbReference type="NCBI Taxonomy" id="2014887"/>
    <lineage>
        <taxon>Bacteria</taxon>
        <taxon>Pseudomonadati</taxon>
        <taxon>Pseudomonadota</taxon>
        <taxon>Betaproteobacteria</taxon>
        <taxon>Burkholderiales</taxon>
        <taxon>Oxalobacteraceae</taxon>
        <taxon>Herbaspirillum</taxon>
    </lineage>
</organism>
<evidence type="ECO:0000313" key="5">
    <source>
        <dbReference type="EMBL" id="NUU04419.1"/>
    </source>
</evidence>
<keyword evidence="2" id="KW-0238">DNA-binding</keyword>
<dbReference type="Pfam" id="PF12833">
    <property type="entry name" value="HTH_18"/>
    <property type="match status" value="1"/>
</dbReference>
<dbReference type="InterPro" id="IPR050204">
    <property type="entry name" value="AraC_XylS_family_regulators"/>
</dbReference>
<keyword evidence="6" id="KW-1185">Reference proteome</keyword>
<evidence type="ECO:0000259" key="4">
    <source>
        <dbReference type="PROSITE" id="PS01124"/>
    </source>
</evidence>
<evidence type="ECO:0000256" key="2">
    <source>
        <dbReference type="ARBA" id="ARBA00023125"/>
    </source>
</evidence>
<dbReference type="PROSITE" id="PS01124">
    <property type="entry name" value="HTH_ARAC_FAMILY_2"/>
    <property type="match status" value="1"/>
</dbReference>
<sequence>MARAYGKTVGEYFGAKKSPLIVRSNALDSHVAATYLKSDAGTGMTDPIPAEAALLIAVQLRPLFQHQLWLDGRKQVSPPYAAGAVTMVDLQSRPVANLMGAYECVQMYFPQSALDNLSEIEEIPFLRNVPLLLGASDRMLEALGRLASFAVNPIGAGSAILLETMLAGVCRHVSSHYGGAKIGPSNPRKVSILSAPQERQIKEYIDAYLDTNISLITLANLCTMRPSNFLRAFKNTFGTSPQQWITDQRLRRARHSLVFGDESLAAVAVSCGFHDQSHFSRVFRSAEGIPPGAWKLQNRP</sequence>
<evidence type="ECO:0000256" key="3">
    <source>
        <dbReference type="ARBA" id="ARBA00023163"/>
    </source>
</evidence>